<dbReference type="Pfam" id="PF03483">
    <property type="entry name" value="B3_4"/>
    <property type="match status" value="1"/>
</dbReference>
<dbReference type="InterPro" id="IPR045864">
    <property type="entry name" value="aa-tRNA-synth_II/BPL/LPL"/>
</dbReference>
<dbReference type="InterPro" id="IPR012340">
    <property type="entry name" value="NA-bd_OB-fold"/>
</dbReference>
<dbReference type="Gene3D" id="3.30.56.10">
    <property type="match status" value="2"/>
</dbReference>
<keyword evidence="7 15" id="KW-0479">Metal-binding</keyword>
<accession>A0A2A4MH56</accession>
<dbReference type="EC" id="6.1.1.20" evidence="15"/>
<dbReference type="GO" id="GO:0000049">
    <property type="term" value="F:tRNA binding"/>
    <property type="evidence" value="ECO:0007669"/>
    <property type="project" value="UniProtKB-UniRule"/>
</dbReference>
<sequence length="795" mass="87009">MIFSEQWIRQWVDPNIDSQELMDQLTMAGLEVEGAQPVANAISGIVVGLVESVSKHPDADKLNVCQVNDGTSVVQVVCGAANVRPGLKVPFATIGAQIQAVNDDKPFKIKKAKLRNVESFGMLCSTEELGLSDSADGLMELSDDAPLGQDVRDYLHLNDLSIELDLTPNRGDCLGMIGLAREIAVLNRVEVNYPGTVDIKATIEDSLAIDISATDECPRYLGRVIRNINADAETPLWMQEKLRRSGLRSIDPVVDVTNFVLLELGQPMHAFDLSKLDGSIEVRLAKSEETLTLLDGKELKLSSDTLVIADAQQALAMAGVMGGQHSAVSKSTEHVFLECAFFSQLAIAGKARAYGLHTDASHRYERGVDYQMQHQAMARATQLLLEIVGGEAGPVVEALGNLPEPKQVTLSFATIARLLGIEMATSEVVDILERLGFVIAEQNLQQLVVKVPPFRFDVSIEADLIEELARVYGYNNLPKTSGMLSQVLATEPENEVSLGKIKQQLVGLGYQEVITYSFIEPSMAQAINPENEHIVLQNPISVDLSVMRSSLFPGLLSSLKYNENRQQDRLRLFESGLVFHKEDGKTVQTVKIAGLLSGSKTPINWSDNNDLSDFYDVKGDVETLLAMGLKSANIQFSSAQLSALHSGQCAKIERDDELIGYIGCLHPSLQRSLGLNNKTYLFELSLEQLQRGEISKANDLSKYPEVSRDLAIVVDVAIAAGAIVDELRLQAGEYLRDLRIFDVYQGDAIGAGKKSIALGLTWQHPSRTLSDEDINTIITSCVKALEHKFNAKLRN</sequence>
<proteinExistence type="inferred from homology"/>
<evidence type="ECO:0000313" key="21">
    <source>
        <dbReference type="Proteomes" id="UP000218172"/>
    </source>
</evidence>
<keyword evidence="10 15" id="KW-0460">Magnesium</keyword>
<evidence type="ECO:0000256" key="9">
    <source>
        <dbReference type="ARBA" id="ARBA00022840"/>
    </source>
</evidence>
<evidence type="ECO:0000256" key="4">
    <source>
        <dbReference type="ARBA" id="ARBA00022490"/>
    </source>
</evidence>
<dbReference type="PROSITE" id="PS51447">
    <property type="entry name" value="FDX_ACB"/>
    <property type="match status" value="1"/>
</dbReference>
<evidence type="ECO:0000259" key="18">
    <source>
        <dbReference type="PROSITE" id="PS51447"/>
    </source>
</evidence>
<protein>
    <recommendedName>
        <fullName evidence="15">Phenylalanine--tRNA ligase beta subunit</fullName>
        <ecNumber evidence="15">6.1.1.20</ecNumber>
    </recommendedName>
    <alternativeName>
        <fullName evidence="15">Phenylalanyl-tRNA synthetase beta subunit</fullName>
        <shortName evidence="15">PheRS</shortName>
    </alternativeName>
</protein>
<evidence type="ECO:0000256" key="2">
    <source>
        <dbReference type="ARBA" id="ARBA00008653"/>
    </source>
</evidence>
<name>A0A2A4MH56_9GAMM</name>
<dbReference type="SMART" id="SM00896">
    <property type="entry name" value="FDX-ACB"/>
    <property type="match status" value="1"/>
</dbReference>
<dbReference type="PANTHER" id="PTHR10947">
    <property type="entry name" value="PHENYLALANYL-TRNA SYNTHETASE BETA CHAIN AND LEUCINE-RICH REPEAT-CONTAINING PROTEIN 47"/>
    <property type="match status" value="1"/>
</dbReference>
<dbReference type="Gene3D" id="3.50.40.10">
    <property type="entry name" value="Phenylalanyl-trna Synthetase, Chain B, domain 3"/>
    <property type="match status" value="1"/>
</dbReference>
<dbReference type="NCBIfam" id="NF045760">
    <property type="entry name" value="YtpR"/>
    <property type="match status" value="1"/>
</dbReference>
<dbReference type="InterPro" id="IPR004532">
    <property type="entry name" value="Phe-tRNA-ligase_IIc_bsu_bact"/>
</dbReference>
<dbReference type="FunFam" id="3.50.40.10:FF:000001">
    <property type="entry name" value="Phenylalanine--tRNA ligase beta subunit"/>
    <property type="match status" value="1"/>
</dbReference>
<evidence type="ECO:0000256" key="6">
    <source>
        <dbReference type="ARBA" id="ARBA00022598"/>
    </source>
</evidence>
<evidence type="ECO:0000256" key="14">
    <source>
        <dbReference type="ARBA" id="ARBA00049255"/>
    </source>
</evidence>
<dbReference type="GO" id="GO:0000287">
    <property type="term" value="F:magnesium ion binding"/>
    <property type="evidence" value="ECO:0007669"/>
    <property type="project" value="UniProtKB-UniRule"/>
</dbReference>
<keyword evidence="8 15" id="KW-0547">Nucleotide-binding</keyword>
<dbReference type="PROSITE" id="PS51483">
    <property type="entry name" value="B5"/>
    <property type="match status" value="1"/>
</dbReference>
<keyword evidence="5 16" id="KW-0820">tRNA-binding</keyword>
<keyword evidence="12 15" id="KW-0648">Protein biosynthesis</keyword>
<dbReference type="CDD" id="cd02796">
    <property type="entry name" value="tRNA_bind_bactPheRS"/>
    <property type="match status" value="1"/>
</dbReference>
<dbReference type="InterPro" id="IPR045060">
    <property type="entry name" value="Phe-tRNA-ligase_IIc_bsu"/>
</dbReference>
<dbReference type="InterPro" id="IPR005146">
    <property type="entry name" value="B3/B4_tRNA-bd"/>
</dbReference>
<dbReference type="SUPFAM" id="SSF55681">
    <property type="entry name" value="Class II aaRS and biotin synthetases"/>
    <property type="match status" value="1"/>
</dbReference>
<dbReference type="InterPro" id="IPR009061">
    <property type="entry name" value="DNA-bd_dom_put_sf"/>
</dbReference>
<dbReference type="SUPFAM" id="SSF54991">
    <property type="entry name" value="Anticodon-binding domain of PheRS"/>
    <property type="match status" value="1"/>
</dbReference>
<comment type="catalytic activity">
    <reaction evidence="14 15">
        <text>tRNA(Phe) + L-phenylalanine + ATP = L-phenylalanyl-tRNA(Phe) + AMP + diphosphate + H(+)</text>
        <dbReference type="Rhea" id="RHEA:19413"/>
        <dbReference type="Rhea" id="RHEA-COMP:9668"/>
        <dbReference type="Rhea" id="RHEA-COMP:9699"/>
        <dbReference type="ChEBI" id="CHEBI:15378"/>
        <dbReference type="ChEBI" id="CHEBI:30616"/>
        <dbReference type="ChEBI" id="CHEBI:33019"/>
        <dbReference type="ChEBI" id="CHEBI:58095"/>
        <dbReference type="ChEBI" id="CHEBI:78442"/>
        <dbReference type="ChEBI" id="CHEBI:78531"/>
        <dbReference type="ChEBI" id="CHEBI:456215"/>
        <dbReference type="EC" id="6.1.1.20"/>
    </reaction>
</comment>
<comment type="subcellular location">
    <subcellularLocation>
        <location evidence="1 15">Cytoplasm</location>
    </subcellularLocation>
</comment>
<evidence type="ECO:0000256" key="15">
    <source>
        <dbReference type="HAMAP-Rule" id="MF_00283"/>
    </source>
</evidence>
<dbReference type="Pfam" id="PF03147">
    <property type="entry name" value="FDX-ACB"/>
    <property type="match status" value="1"/>
</dbReference>
<evidence type="ECO:0000256" key="3">
    <source>
        <dbReference type="ARBA" id="ARBA00011209"/>
    </source>
</evidence>
<comment type="subunit">
    <text evidence="3 15">Tetramer of two alpha and two beta subunits.</text>
</comment>
<feature type="domain" description="TRNA-binding" evidence="17">
    <location>
        <begin position="39"/>
        <end position="152"/>
    </location>
</feature>
<dbReference type="InterPro" id="IPR005147">
    <property type="entry name" value="tRNA_synthase_B5-dom"/>
</dbReference>
<keyword evidence="11 16" id="KW-0694">RNA-binding</keyword>
<evidence type="ECO:0000256" key="10">
    <source>
        <dbReference type="ARBA" id="ARBA00022842"/>
    </source>
</evidence>
<comment type="caution">
    <text evidence="20">The sequence shown here is derived from an EMBL/GenBank/DDBJ whole genome shotgun (WGS) entry which is preliminary data.</text>
</comment>
<organism evidence="20 21">
    <name type="scientific">SAR86 cluster bacterium</name>
    <dbReference type="NCBI Taxonomy" id="2030880"/>
    <lineage>
        <taxon>Bacteria</taxon>
        <taxon>Pseudomonadati</taxon>
        <taxon>Pseudomonadota</taxon>
        <taxon>Gammaproteobacteria</taxon>
        <taxon>SAR86 cluster</taxon>
    </lineage>
</organism>
<dbReference type="SUPFAM" id="SSF46955">
    <property type="entry name" value="Putative DNA-binding domain"/>
    <property type="match status" value="1"/>
</dbReference>
<evidence type="ECO:0000256" key="8">
    <source>
        <dbReference type="ARBA" id="ARBA00022741"/>
    </source>
</evidence>
<dbReference type="HAMAP" id="MF_00283">
    <property type="entry name" value="Phe_tRNA_synth_beta1"/>
    <property type="match status" value="1"/>
</dbReference>
<comment type="similarity">
    <text evidence="2 15">Belongs to the phenylalanyl-tRNA synthetase beta subunit family. Type 1 subfamily.</text>
</comment>
<gene>
    <name evidence="15" type="primary">pheT</name>
    <name evidence="20" type="ORF">COC19_07725</name>
</gene>
<feature type="binding site" evidence="15">
    <location>
        <position position="467"/>
    </location>
    <ligand>
        <name>Mg(2+)</name>
        <dbReference type="ChEBI" id="CHEBI:18420"/>
        <note>shared with alpha subunit</note>
    </ligand>
</feature>
<dbReference type="CDD" id="cd00769">
    <property type="entry name" value="PheRS_beta_core"/>
    <property type="match status" value="1"/>
</dbReference>
<keyword evidence="9 15" id="KW-0067">ATP-binding</keyword>
<evidence type="ECO:0000256" key="11">
    <source>
        <dbReference type="ARBA" id="ARBA00022884"/>
    </source>
</evidence>
<feature type="binding site" evidence="15">
    <location>
        <position position="457"/>
    </location>
    <ligand>
        <name>Mg(2+)</name>
        <dbReference type="ChEBI" id="CHEBI:18420"/>
        <note>shared with alpha subunit</note>
    </ligand>
</feature>
<dbReference type="SMART" id="SM00874">
    <property type="entry name" value="B5"/>
    <property type="match status" value="1"/>
</dbReference>
<evidence type="ECO:0000259" key="19">
    <source>
        <dbReference type="PROSITE" id="PS51483"/>
    </source>
</evidence>
<evidence type="ECO:0000256" key="1">
    <source>
        <dbReference type="ARBA" id="ARBA00004496"/>
    </source>
</evidence>
<reference evidence="21" key="1">
    <citation type="submission" date="2017-08" db="EMBL/GenBank/DDBJ databases">
        <title>A dynamic microbial community with high functional redundancy inhabits the cold, oxic subseafloor aquifer.</title>
        <authorList>
            <person name="Tully B.J."/>
            <person name="Wheat C.G."/>
            <person name="Glazer B.T."/>
            <person name="Huber J.A."/>
        </authorList>
    </citation>
    <scope>NUCLEOTIDE SEQUENCE [LARGE SCALE GENOMIC DNA]</scope>
</reference>
<evidence type="ECO:0000256" key="16">
    <source>
        <dbReference type="PROSITE-ProRule" id="PRU00209"/>
    </source>
</evidence>
<dbReference type="FunFam" id="3.30.70.380:FF:000001">
    <property type="entry name" value="Phenylalanine--tRNA ligase beta subunit"/>
    <property type="match status" value="1"/>
</dbReference>
<feature type="binding site" evidence="15">
    <location>
        <position position="466"/>
    </location>
    <ligand>
        <name>Mg(2+)</name>
        <dbReference type="ChEBI" id="CHEBI:18420"/>
        <note>shared with alpha subunit</note>
    </ligand>
</feature>
<dbReference type="Proteomes" id="UP000218172">
    <property type="component" value="Unassembled WGS sequence"/>
</dbReference>
<feature type="binding site" evidence="15">
    <location>
        <position position="463"/>
    </location>
    <ligand>
        <name>Mg(2+)</name>
        <dbReference type="ChEBI" id="CHEBI:18420"/>
        <note>shared with alpha subunit</note>
    </ligand>
</feature>
<dbReference type="Gene3D" id="3.30.70.380">
    <property type="entry name" value="Ferrodoxin-fold anticodon-binding domain"/>
    <property type="match status" value="1"/>
</dbReference>
<dbReference type="EMBL" id="NVQR01000137">
    <property type="protein sequence ID" value="PCH59054.1"/>
    <property type="molecule type" value="Genomic_DNA"/>
</dbReference>
<dbReference type="InterPro" id="IPR041616">
    <property type="entry name" value="PheRS_beta_core"/>
</dbReference>
<dbReference type="FunFam" id="2.40.50.140:FF:000045">
    <property type="entry name" value="Phenylalanine--tRNA ligase beta subunit"/>
    <property type="match status" value="1"/>
</dbReference>
<dbReference type="InterPro" id="IPR033714">
    <property type="entry name" value="tRNA_bind_bactPheRS"/>
</dbReference>
<dbReference type="Gene3D" id="3.30.930.10">
    <property type="entry name" value="Bira Bifunctional Protein, Domain 2"/>
    <property type="match status" value="1"/>
</dbReference>
<keyword evidence="4 15" id="KW-0963">Cytoplasm</keyword>
<dbReference type="GO" id="GO:0009328">
    <property type="term" value="C:phenylalanine-tRNA ligase complex"/>
    <property type="evidence" value="ECO:0007669"/>
    <property type="project" value="TreeGrafter"/>
</dbReference>
<dbReference type="GO" id="GO:0005524">
    <property type="term" value="F:ATP binding"/>
    <property type="evidence" value="ECO:0007669"/>
    <property type="project" value="UniProtKB-UniRule"/>
</dbReference>
<dbReference type="InterPro" id="IPR005121">
    <property type="entry name" value="Fdx_antiC-bd"/>
</dbReference>
<evidence type="ECO:0000313" key="20">
    <source>
        <dbReference type="EMBL" id="PCH59054.1"/>
    </source>
</evidence>
<dbReference type="Pfam" id="PF17759">
    <property type="entry name" value="tRNA_synthFbeta"/>
    <property type="match status" value="1"/>
</dbReference>
<dbReference type="SUPFAM" id="SSF50249">
    <property type="entry name" value="Nucleic acid-binding proteins"/>
    <property type="match status" value="1"/>
</dbReference>
<dbReference type="Gene3D" id="2.40.50.140">
    <property type="entry name" value="Nucleic acid-binding proteins"/>
    <property type="match status" value="1"/>
</dbReference>
<evidence type="ECO:0000256" key="13">
    <source>
        <dbReference type="ARBA" id="ARBA00023146"/>
    </source>
</evidence>
<keyword evidence="6 15" id="KW-0436">Ligase</keyword>
<evidence type="ECO:0000256" key="12">
    <source>
        <dbReference type="ARBA" id="ARBA00022917"/>
    </source>
</evidence>
<dbReference type="PROSITE" id="PS50886">
    <property type="entry name" value="TRBD"/>
    <property type="match status" value="1"/>
</dbReference>
<dbReference type="PANTHER" id="PTHR10947:SF0">
    <property type="entry name" value="PHENYLALANINE--TRNA LIGASE BETA SUBUNIT"/>
    <property type="match status" value="1"/>
</dbReference>
<dbReference type="Pfam" id="PF03484">
    <property type="entry name" value="B5"/>
    <property type="match status" value="1"/>
</dbReference>
<comment type="cofactor">
    <cofactor evidence="15">
        <name>Mg(2+)</name>
        <dbReference type="ChEBI" id="CHEBI:18420"/>
    </cofactor>
    <text evidence="15">Binds 2 magnesium ions per tetramer.</text>
</comment>
<feature type="domain" description="B5" evidence="19">
    <location>
        <begin position="403"/>
        <end position="479"/>
    </location>
</feature>
<dbReference type="FunFam" id="3.30.930.10:FF:000022">
    <property type="entry name" value="Phenylalanine--tRNA ligase beta subunit"/>
    <property type="match status" value="1"/>
</dbReference>
<dbReference type="InterPro" id="IPR002547">
    <property type="entry name" value="tRNA-bd_dom"/>
</dbReference>
<dbReference type="SMART" id="SM00873">
    <property type="entry name" value="B3_4"/>
    <property type="match status" value="1"/>
</dbReference>
<dbReference type="GO" id="GO:0004826">
    <property type="term" value="F:phenylalanine-tRNA ligase activity"/>
    <property type="evidence" value="ECO:0007669"/>
    <property type="project" value="UniProtKB-UniRule"/>
</dbReference>
<keyword evidence="13 15" id="KW-0030">Aminoacyl-tRNA synthetase</keyword>
<dbReference type="InterPro" id="IPR020825">
    <property type="entry name" value="Phe-tRNA_synthase-like_B3/B4"/>
</dbReference>
<dbReference type="Pfam" id="PF01588">
    <property type="entry name" value="tRNA_bind"/>
    <property type="match status" value="1"/>
</dbReference>
<dbReference type="GO" id="GO:0006432">
    <property type="term" value="P:phenylalanyl-tRNA aminoacylation"/>
    <property type="evidence" value="ECO:0007669"/>
    <property type="project" value="UniProtKB-UniRule"/>
</dbReference>
<dbReference type="SUPFAM" id="SSF56037">
    <property type="entry name" value="PheT/TilS domain"/>
    <property type="match status" value="1"/>
</dbReference>
<evidence type="ECO:0000256" key="7">
    <source>
        <dbReference type="ARBA" id="ARBA00022723"/>
    </source>
</evidence>
<evidence type="ECO:0000259" key="17">
    <source>
        <dbReference type="PROSITE" id="PS50886"/>
    </source>
</evidence>
<evidence type="ECO:0000256" key="5">
    <source>
        <dbReference type="ARBA" id="ARBA00022555"/>
    </source>
</evidence>
<dbReference type="NCBIfam" id="TIGR00472">
    <property type="entry name" value="pheT_bact"/>
    <property type="match status" value="1"/>
</dbReference>
<dbReference type="AlphaFoldDB" id="A0A2A4MH56"/>
<feature type="domain" description="FDX-ACB" evidence="18">
    <location>
        <begin position="701"/>
        <end position="794"/>
    </location>
</feature>
<dbReference type="InterPro" id="IPR036690">
    <property type="entry name" value="Fdx_antiC-bd_sf"/>
</dbReference>